<accession>W2C208</accession>
<dbReference type="Gene3D" id="2.20.180.10">
    <property type="entry name" value="putative fmn-dependent nitroreductase like domains"/>
    <property type="match status" value="1"/>
</dbReference>
<dbReference type="InterPro" id="IPR023312">
    <property type="entry name" value="Put_nitroreductase_C_bac"/>
</dbReference>
<comment type="caution">
    <text evidence="4">The sequence shown here is derived from an EMBL/GenBank/DDBJ whole genome shotgun (WGS) entry which is preliminary data.</text>
</comment>
<dbReference type="Pfam" id="PF00881">
    <property type="entry name" value="Nitroreductase"/>
    <property type="match status" value="1"/>
</dbReference>
<sequence>MLKDLLLQTRSFRRFYEDERLDADVLTAAIDAARLCPSARNAQPLKYRLVTERDECDWLFPTLRWAAYLKDWGGPAEGERPAAYLIQLLDTRIVRDPYCDDGIQALAILLSLAERGLGGCIIKAFNAKQIQADFRLPDYLEVRTVLAIGRPRETVVIEPMSPDGDYRYWRDAAGVHHVPKRAVEELIWKEVP</sequence>
<evidence type="ECO:0000313" key="5">
    <source>
        <dbReference type="Proteomes" id="UP000018837"/>
    </source>
</evidence>
<dbReference type="InterPro" id="IPR000415">
    <property type="entry name" value="Nitroreductase-like"/>
</dbReference>
<dbReference type="EMBL" id="AYUF01000489">
    <property type="protein sequence ID" value="ETK01200.1"/>
    <property type="molecule type" value="Genomic_DNA"/>
</dbReference>
<proteinExistence type="inferred from homology"/>
<dbReference type="CDD" id="cd02062">
    <property type="entry name" value="Nitro_FMN_reductase"/>
    <property type="match status" value="1"/>
</dbReference>
<dbReference type="PANTHER" id="PTHR43673">
    <property type="entry name" value="NAD(P)H NITROREDUCTASE YDGI-RELATED"/>
    <property type="match status" value="1"/>
</dbReference>
<gene>
    <name evidence="4" type="ORF">N425_10920</name>
</gene>
<dbReference type="GO" id="GO:0016491">
    <property type="term" value="F:oxidoreductase activity"/>
    <property type="evidence" value="ECO:0007669"/>
    <property type="project" value="UniProtKB-KW"/>
</dbReference>
<evidence type="ECO:0000313" key="4">
    <source>
        <dbReference type="EMBL" id="ETK01200.1"/>
    </source>
</evidence>
<protein>
    <submittedName>
        <fullName evidence="4">Nitroreductase</fullName>
    </submittedName>
</protein>
<dbReference type="PATRIC" id="fig|1411148.3.peg.1776"/>
<feature type="domain" description="Nitroreductase" evidence="3">
    <location>
        <begin position="8"/>
        <end position="53"/>
    </location>
</feature>
<dbReference type="PANTHER" id="PTHR43673:SF10">
    <property type="entry name" value="NADH DEHYDROGENASE_NAD(P)H NITROREDUCTASE XCC3605-RELATED"/>
    <property type="match status" value="1"/>
</dbReference>
<evidence type="ECO:0000259" key="3">
    <source>
        <dbReference type="Pfam" id="PF00881"/>
    </source>
</evidence>
<keyword evidence="2" id="KW-0560">Oxidoreductase</keyword>
<comment type="similarity">
    <text evidence="1">Belongs to the nitroreductase family.</text>
</comment>
<evidence type="ECO:0000256" key="2">
    <source>
        <dbReference type="ARBA" id="ARBA00023002"/>
    </source>
</evidence>
<reference evidence="4 5" key="1">
    <citation type="submission" date="2013-11" db="EMBL/GenBank/DDBJ databases">
        <title>Single cell genomics of uncultured Tannerella BU063 (oral taxon 286).</title>
        <authorList>
            <person name="Beall C.J."/>
            <person name="Campbell A.G."/>
            <person name="Griffen A.L."/>
            <person name="Podar M."/>
            <person name="Leys E.J."/>
        </authorList>
    </citation>
    <scope>NUCLEOTIDE SEQUENCE [LARGE SCALE GENOMIC DNA]</scope>
    <source>
        <strain evidence="4">Cell 2</strain>
    </source>
</reference>
<organism evidence="4 5">
    <name type="scientific">Tannerella sp. oral taxon BU063 isolate Cell 2</name>
    <dbReference type="NCBI Taxonomy" id="1411148"/>
    <lineage>
        <taxon>Bacteria</taxon>
        <taxon>Pseudomonadati</taxon>
        <taxon>Bacteroidota</taxon>
        <taxon>Bacteroidia</taxon>
        <taxon>Bacteroidales</taxon>
        <taxon>Tannerellaceae</taxon>
        <taxon>Tannerella</taxon>
    </lineage>
</organism>
<evidence type="ECO:0000256" key="1">
    <source>
        <dbReference type="ARBA" id="ARBA00007118"/>
    </source>
</evidence>
<dbReference type="Gene3D" id="3.40.109.10">
    <property type="entry name" value="NADH Oxidase"/>
    <property type="match status" value="1"/>
</dbReference>
<dbReference type="SUPFAM" id="SSF55469">
    <property type="entry name" value="FMN-dependent nitroreductase-like"/>
    <property type="match status" value="1"/>
</dbReference>
<dbReference type="InterPro" id="IPR029479">
    <property type="entry name" value="Nitroreductase"/>
</dbReference>
<dbReference type="Proteomes" id="UP000018837">
    <property type="component" value="Unassembled WGS sequence"/>
</dbReference>
<dbReference type="AlphaFoldDB" id="W2C208"/>
<name>W2C208_9BACT</name>